<comment type="caution">
    <text evidence="2">The sequence shown here is derived from an EMBL/GenBank/DDBJ whole genome shotgun (WGS) entry which is preliminary data.</text>
</comment>
<dbReference type="Proteomes" id="UP001603013">
    <property type="component" value="Unassembled WGS sequence"/>
</dbReference>
<feature type="compositionally biased region" description="Low complexity" evidence="1">
    <location>
        <begin position="83"/>
        <end position="92"/>
    </location>
</feature>
<keyword evidence="3" id="KW-1185">Reference proteome</keyword>
<sequence length="123" mass="12042">MGSQGRHTGHDPQAEPVCPACGRPVGTAIRRHKVMGAWVPYWEARPCANPGCALFGRKADGSLPVGAEAAGDTEGVGEPEVSTTAGPTQGAGPPEGGGPGGADAATAQVTGKNGETGRSPASG</sequence>
<feature type="region of interest" description="Disordered" evidence="1">
    <location>
        <begin position="1"/>
        <end position="20"/>
    </location>
</feature>
<proteinExistence type="predicted"/>
<name>A0ABW6YCU7_9ACTN</name>
<reference evidence="2 3" key="1">
    <citation type="submission" date="2024-10" db="EMBL/GenBank/DDBJ databases">
        <title>The Natural Products Discovery Center: Release of the First 8490 Sequenced Strains for Exploring Actinobacteria Biosynthetic Diversity.</title>
        <authorList>
            <person name="Kalkreuter E."/>
            <person name="Kautsar S.A."/>
            <person name="Yang D."/>
            <person name="Bader C.D."/>
            <person name="Teijaro C.N."/>
            <person name="Fluegel L."/>
            <person name="Davis C.M."/>
            <person name="Simpson J.R."/>
            <person name="Lauterbach L."/>
            <person name="Steele A.D."/>
            <person name="Gui C."/>
            <person name="Meng S."/>
            <person name="Li G."/>
            <person name="Viehrig K."/>
            <person name="Ye F."/>
            <person name="Su P."/>
            <person name="Kiefer A.F."/>
            <person name="Nichols A."/>
            <person name="Cepeda A.J."/>
            <person name="Yan W."/>
            <person name="Fan B."/>
            <person name="Jiang Y."/>
            <person name="Adhikari A."/>
            <person name="Zheng C.-J."/>
            <person name="Schuster L."/>
            <person name="Cowan T.M."/>
            <person name="Smanski M.J."/>
            <person name="Chevrette M.G."/>
            <person name="De Carvalho L.P.S."/>
            <person name="Shen B."/>
        </authorList>
    </citation>
    <scope>NUCLEOTIDE SEQUENCE [LARGE SCALE GENOMIC DNA]</scope>
    <source>
        <strain evidence="2 3">NPDC015755</strain>
    </source>
</reference>
<dbReference type="EMBL" id="JBIBSM010000007">
    <property type="protein sequence ID" value="MFF8277632.1"/>
    <property type="molecule type" value="Genomic_DNA"/>
</dbReference>
<evidence type="ECO:0000313" key="3">
    <source>
        <dbReference type="Proteomes" id="UP001603013"/>
    </source>
</evidence>
<evidence type="ECO:0000256" key="1">
    <source>
        <dbReference type="SAM" id="MobiDB-lite"/>
    </source>
</evidence>
<dbReference type="RefSeq" id="WP_391934890.1">
    <property type="nucleotide sequence ID" value="NZ_JBIBSM010000007.1"/>
</dbReference>
<feature type="region of interest" description="Disordered" evidence="1">
    <location>
        <begin position="62"/>
        <end position="123"/>
    </location>
</feature>
<protein>
    <submittedName>
        <fullName evidence="2">Uncharacterized protein</fullName>
    </submittedName>
</protein>
<accession>A0ABW6YCU7</accession>
<gene>
    <name evidence="2" type="ORF">ACF05T_16205</name>
</gene>
<evidence type="ECO:0000313" key="2">
    <source>
        <dbReference type="EMBL" id="MFF8277632.1"/>
    </source>
</evidence>
<organism evidence="2 3">
    <name type="scientific">Streptomyces lateritius</name>
    <dbReference type="NCBI Taxonomy" id="67313"/>
    <lineage>
        <taxon>Bacteria</taxon>
        <taxon>Bacillati</taxon>
        <taxon>Actinomycetota</taxon>
        <taxon>Actinomycetes</taxon>
        <taxon>Kitasatosporales</taxon>
        <taxon>Streptomycetaceae</taxon>
        <taxon>Streptomyces</taxon>
    </lineage>
</organism>